<dbReference type="Proteomes" id="UP000031668">
    <property type="component" value="Unassembled WGS sequence"/>
</dbReference>
<keyword evidence="2" id="KW-0472">Membrane</keyword>
<evidence type="ECO:0000256" key="1">
    <source>
        <dbReference type="SAM" id="MobiDB-lite"/>
    </source>
</evidence>
<feature type="region of interest" description="Disordered" evidence="1">
    <location>
        <begin position="142"/>
        <end position="170"/>
    </location>
</feature>
<organism evidence="3 4">
    <name type="scientific">Thelohanellus kitauei</name>
    <name type="common">Myxosporean</name>
    <dbReference type="NCBI Taxonomy" id="669202"/>
    <lineage>
        <taxon>Eukaryota</taxon>
        <taxon>Metazoa</taxon>
        <taxon>Cnidaria</taxon>
        <taxon>Myxozoa</taxon>
        <taxon>Myxosporea</taxon>
        <taxon>Bivalvulida</taxon>
        <taxon>Platysporina</taxon>
        <taxon>Myxobolidae</taxon>
        <taxon>Thelohanellus</taxon>
    </lineage>
</organism>
<keyword evidence="2" id="KW-0812">Transmembrane</keyword>
<evidence type="ECO:0000256" key="2">
    <source>
        <dbReference type="SAM" id="Phobius"/>
    </source>
</evidence>
<keyword evidence="2" id="KW-1133">Transmembrane helix</keyword>
<sequence length="170" mass="18630">MCIPDINLNPSQLASDRYTELFVNYISISSILGITVGPLVKLLKVKLSHGGGNSMLDEINESVNKKSVTEELEVPQIVVQGSKSLVDEDSKDLKEKTKEKSREKIDEIGIDDDSSKKTAARFRTSQASLQDLSNIPSVAEIHTSSEKPAIPEENLKPEFKKSGSNISSDQ</sequence>
<reference evidence="3 4" key="1">
    <citation type="journal article" date="2014" name="Genome Biol. Evol.">
        <title>The genome of the myxosporean Thelohanellus kitauei shows adaptations to nutrient acquisition within its fish host.</title>
        <authorList>
            <person name="Yang Y."/>
            <person name="Xiong J."/>
            <person name="Zhou Z."/>
            <person name="Huo F."/>
            <person name="Miao W."/>
            <person name="Ran C."/>
            <person name="Liu Y."/>
            <person name="Zhang J."/>
            <person name="Feng J."/>
            <person name="Wang M."/>
            <person name="Wang M."/>
            <person name="Wang L."/>
            <person name="Yao B."/>
        </authorList>
    </citation>
    <scope>NUCLEOTIDE SEQUENCE [LARGE SCALE GENOMIC DNA]</scope>
    <source>
        <strain evidence="3">Wuqing</strain>
    </source>
</reference>
<gene>
    <name evidence="3" type="ORF">RF11_01972</name>
</gene>
<evidence type="ECO:0000313" key="3">
    <source>
        <dbReference type="EMBL" id="KII67971.1"/>
    </source>
</evidence>
<comment type="caution">
    <text evidence="3">The sequence shown here is derived from an EMBL/GenBank/DDBJ whole genome shotgun (WGS) entry which is preliminary data.</text>
</comment>
<accession>A0A0C2ML76</accession>
<dbReference type="AlphaFoldDB" id="A0A0C2ML76"/>
<keyword evidence="4" id="KW-1185">Reference proteome</keyword>
<dbReference type="EMBL" id="JWZT01002990">
    <property type="protein sequence ID" value="KII67971.1"/>
    <property type="molecule type" value="Genomic_DNA"/>
</dbReference>
<evidence type="ECO:0000313" key="4">
    <source>
        <dbReference type="Proteomes" id="UP000031668"/>
    </source>
</evidence>
<feature type="region of interest" description="Disordered" evidence="1">
    <location>
        <begin position="88"/>
        <end position="122"/>
    </location>
</feature>
<protein>
    <submittedName>
        <fullName evidence="3">Uncharacterized protein</fullName>
    </submittedName>
</protein>
<proteinExistence type="predicted"/>
<feature type="compositionally biased region" description="Basic and acidic residues" evidence="1">
    <location>
        <begin position="88"/>
        <end position="107"/>
    </location>
</feature>
<name>A0A0C2ML76_THEKT</name>
<feature type="transmembrane region" description="Helical" evidence="2">
    <location>
        <begin position="22"/>
        <end position="40"/>
    </location>
</feature>
<feature type="compositionally biased region" description="Basic and acidic residues" evidence="1">
    <location>
        <begin position="143"/>
        <end position="161"/>
    </location>
</feature>